<evidence type="ECO:0000259" key="1">
    <source>
        <dbReference type="Pfam" id="PF18480"/>
    </source>
</evidence>
<dbReference type="InterPro" id="IPR041049">
    <property type="entry name" value="DUF5615"/>
</dbReference>
<dbReference type="AlphaFoldDB" id="A0A0B0EIL9"/>
<comment type="caution">
    <text evidence="2">The sequence shown here is derived from an EMBL/GenBank/DDBJ whole genome shotgun (WGS) entry which is preliminary data.</text>
</comment>
<proteinExistence type="predicted"/>
<sequence>MKIACTEERFIVTHDSYFGTLVSNEGVPCYGIIYMRLKKLRAIQYN</sequence>
<dbReference type="Pfam" id="PF18480">
    <property type="entry name" value="DUF5615"/>
    <property type="match status" value="1"/>
</dbReference>
<reference evidence="2 3" key="1">
    <citation type="submission" date="2014-10" db="EMBL/GenBank/DDBJ databases">
        <title>Draft genome of anammox bacterium scalindua brodae, obtained using differential coverage binning of sequence data from two enrichment reactors.</title>
        <authorList>
            <person name="Speth D.R."/>
            <person name="Russ L."/>
            <person name="Kartal B."/>
            <person name="Op den Camp H.J."/>
            <person name="Dutilh B.E."/>
            <person name="Jetten M.S."/>
        </authorList>
    </citation>
    <scope>NUCLEOTIDE SEQUENCE [LARGE SCALE GENOMIC DNA]</scope>
    <source>
        <strain evidence="2">RU1</strain>
    </source>
</reference>
<name>A0A0B0EIL9_9BACT</name>
<accession>A0A0B0EIL9</accession>
<dbReference type="Proteomes" id="UP000030652">
    <property type="component" value="Unassembled WGS sequence"/>
</dbReference>
<evidence type="ECO:0000313" key="3">
    <source>
        <dbReference type="Proteomes" id="UP000030652"/>
    </source>
</evidence>
<evidence type="ECO:0000313" key="2">
    <source>
        <dbReference type="EMBL" id="KHE90973.1"/>
    </source>
</evidence>
<organism evidence="2 3">
    <name type="scientific">Candidatus Scalindua brodae</name>
    <dbReference type="NCBI Taxonomy" id="237368"/>
    <lineage>
        <taxon>Bacteria</taxon>
        <taxon>Pseudomonadati</taxon>
        <taxon>Planctomycetota</taxon>
        <taxon>Candidatus Brocadiia</taxon>
        <taxon>Candidatus Brocadiales</taxon>
        <taxon>Candidatus Scalinduaceae</taxon>
        <taxon>Candidatus Scalindua</taxon>
    </lineage>
</organism>
<gene>
    <name evidence="2" type="ORF">SCABRO_03275</name>
</gene>
<protein>
    <recommendedName>
        <fullName evidence="1">DUF5615 domain-containing protein</fullName>
    </recommendedName>
</protein>
<feature type="domain" description="DUF5615" evidence="1">
    <location>
        <begin position="1"/>
        <end position="38"/>
    </location>
</feature>
<dbReference type="EMBL" id="JRYO01000225">
    <property type="protein sequence ID" value="KHE90973.1"/>
    <property type="molecule type" value="Genomic_DNA"/>
</dbReference>